<keyword evidence="2" id="KW-0472">Membrane</keyword>
<comment type="caution">
    <text evidence="3">The sequence shown here is derived from an EMBL/GenBank/DDBJ whole genome shotgun (WGS) entry which is preliminary data.</text>
</comment>
<name>A0A9D4IAM5_DREPO</name>
<feature type="compositionally biased region" description="Polar residues" evidence="1">
    <location>
        <begin position="31"/>
        <end position="47"/>
    </location>
</feature>
<accession>A0A9D4IAM5</accession>
<dbReference type="EMBL" id="JAIWYP010000010">
    <property type="protein sequence ID" value="KAH3754540.1"/>
    <property type="molecule type" value="Genomic_DNA"/>
</dbReference>
<organism evidence="3 4">
    <name type="scientific">Dreissena polymorpha</name>
    <name type="common">Zebra mussel</name>
    <name type="synonym">Mytilus polymorpha</name>
    <dbReference type="NCBI Taxonomy" id="45954"/>
    <lineage>
        <taxon>Eukaryota</taxon>
        <taxon>Metazoa</taxon>
        <taxon>Spiralia</taxon>
        <taxon>Lophotrochozoa</taxon>
        <taxon>Mollusca</taxon>
        <taxon>Bivalvia</taxon>
        <taxon>Autobranchia</taxon>
        <taxon>Heteroconchia</taxon>
        <taxon>Euheterodonta</taxon>
        <taxon>Imparidentia</taxon>
        <taxon>Neoheterodontei</taxon>
        <taxon>Myida</taxon>
        <taxon>Dreissenoidea</taxon>
        <taxon>Dreissenidae</taxon>
        <taxon>Dreissena</taxon>
    </lineage>
</organism>
<proteinExistence type="predicted"/>
<feature type="transmembrane region" description="Helical" evidence="2">
    <location>
        <begin position="52"/>
        <end position="73"/>
    </location>
</feature>
<keyword evidence="4" id="KW-1185">Reference proteome</keyword>
<sequence>MTTWSATTAKPPTSASTTESSPSTAALSSTQLPTTSGSPGEISPVTTDPSVYSVNTSMFCIMTIFVIFTLFYVS</sequence>
<dbReference type="AlphaFoldDB" id="A0A9D4IAM5"/>
<reference evidence="3" key="1">
    <citation type="journal article" date="2019" name="bioRxiv">
        <title>The Genome of the Zebra Mussel, Dreissena polymorpha: A Resource for Invasive Species Research.</title>
        <authorList>
            <person name="McCartney M.A."/>
            <person name="Auch B."/>
            <person name="Kono T."/>
            <person name="Mallez S."/>
            <person name="Zhang Y."/>
            <person name="Obille A."/>
            <person name="Becker A."/>
            <person name="Abrahante J.E."/>
            <person name="Garbe J."/>
            <person name="Badalamenti J.P."/>
            <person name="Herman A."/>
            <person name="Mangelson H."/>
            <person name="Liachko I."/>
            <person name="Sullivan S."/>
            <person name="Sone E.D."/>
            <person name="Koren S."/>
            <person name="Silverstein K.A.T."/>
            <person name="Beckman K.B."/>
            <person name="Gohl D.M."/>
        </authorList>
    </citation>
    <scope>NUCLEOTIDE SEQUENCE</scope>
    <source>
        <strain evidence="3">Duluth1</strain>
        <tissue evidence="3">Whole animal</tissue>
    </source>
</reference>
<protein>
    <submittedName>
        <fullName evidence="3">Uncharacterized protein</fullName>
    </submittedName>
</protein>
<feature type="region of interest" description="Disordered" evidence="1">
    <location>
        <begin position="1"/>
        <end position="47"/>
    </location>
</feature>
<keyword evidence="2" id="KW-1133">Transmembrane helix</keyword>
<gene>
    <name evidence="3" type="ORF">DPMN_189216</name>
</gene>
<evidence type="ECO:0000256" key="2">
    <source>
        <dbReference type="SAM" id="Phobius"/>
    </source>
</evidence>
<evidence type="ECO:0000313" key="4">
    <source>
        <dbReference type="Proteomes" id="UP000828390"/>
    </source>
</evidence>
<feature type="compositionally biased region" description="Low complexity" evidence="1">
    <location>
        <begin position="1"/>
        <end position="30"/>
    </location>
</feature>
<evidence type="ECO:0000256" key="1">
    <source>
        <dbReference type="SAM" id="MobiDB-lite"/>
    </source>
</evidence>
<evidence type="ECO:0000313" key="3">
    <source>
        <dbReference type="EMBL" id="KAH3754540.1"/>
    </source>
</evidence>
<reference evidence="3" key="2">
    <citation type="submission" date="2020-11" db="EMBL/GenBank/DDBJ databases">
        <authorList>
            <person name="McCartney M.A."/>
            <person name="Auch B."/>
            <person name="Kono T."/>
            <person name="Mallez S."/>
            <person name="Becker A."/>
            <person name="Gohl D.M."/>
            <person name="Silverstein K.A.T."/>
            <person name="Koren S."/>
            <person name="Bechman K.B."/>
            <person name="Herman A."/>
            <person name="Abrahante J.E."/>
            <person name="Garbe J."/>
        </authorList>
    </citation>
    <scope>NUCLEOTIDE SEQUENCE</scope>
    <source>
        <strain evidence="3">Duluth1</strain>
        <tissue evidence="3">Whole animal</tissue>
    </source>
</reference>
<dbReference type="Proteomes" id="UP000828390">
    <property type="component" value="Unassembled WGS sequence"/>
</dbReference>
<keyword evidence="2" id="KW-0812">Transmembrane</keyword>